<dbReference type="InterPro" id="IPR036388">
    <property type="entry name" value="WH-like_DNA-bd_sf"/>
</dbReference>
<gene>
    <name evidence="6" type="ORF">FKG95_12940</name>
</gene>
<dbReference type="InterPro" id="IPR019888">
    <property type="entry name" value="Tscrpt_reg_AsnC-like"/>
</dbReference>
<comment type="caution">
    <text evidence="6">The sequence shown here is derived from an EMBL/GenBank/DDBJ whole genome shotgun (WGS) entry which is preliminary data.</text>
</comment>
<dbReference type="Gene3D" id="3.30.70.920">
    <property type="match status" value="1"/>
</dbReference>
<evidence type="ECO:0000313" key="6">
    <source>
        <dbReference type="EMBL" id="TQV79949.1"/>
    </source>
</evidence>
<dbReference type="Pfam" id="PF13412">
    <property type="entry name" value="HTH_24"/>
    <property type="match status" value="1"/>
</dbReference>
<feature type="domain" description="HTH asnC-type" evidence="5">
    <location>
        <begin position="16"/>
        <end position="79"/>
    </location>
</feature>
<reference evidence="6 7" key="1">
    <citation type="submission" date="2019-06" db="EMBL/GenBank/DDBJ databases">
        <title>Whole genome sequence for Rhodospirillaceae sp. R148.</title>
        <authorList>
            <person name="Wang G."/>
        </authorList>
    </citation>
    <scope>NUCLEOTIDE SEQUENCE [LARGE SCALE GENOMIC DNA]</scope>
    <source>
        <strain evidence="6 7">R148</strain>
    </source>
</reference>
<dbReference type="SUPFAM" id="SSF46785">
    <property type="entry name" value="Winged helix' DNA-binding domain"/>
    <property type="match status" value="1"/>
</dbReference>
<dbReference type="Pfam" id="PF01037">
    <property type="entry name" value="AsnC_trans_reg"/>
    <property type="match status" value="1"/>
</dbReference>
<dbReference type="InterPro" id="IPR011991">
    <property type="entry name" value="ArsR-like_HTH"/>
</dbReference>
<proteinExistence type="predicted"/>
<dbReference type="InterPro" id="IPR000485">
    <property type="entry name" value="AsnC-type_HTH_dom"/>
</dbReference>
<dbReference type="Proteomes" id="UP000315252">
    <property type="component" value="Unassembled WGS sequence"/>
</dbReference>
<dbReference type="GO" id="GO:0005829">
    <property type="term" value="C:cytosol"/>
    <property type="evidence" value="ECO:0007669"/>
    <property type="project" value="TreeGrafter"/>
</dbReference>
<dbReference type="PANTHER" id="PTHR30154">
    <property type="entry name" value="LEUCINE-RESPONSIVE REGULATORY PROTEIN"/>
    <property type="match status" value="1"/>
</dbReference>
<dbReference type="CDD" id="cd00090">
    <property type="entry name" value="HTH_ARSR"/>
    <property type="match status" value="1"/>
</dbReference>
<dbReference type="GO" id="GO:0043565">
    <property type="term" value="F:sequence-specific DNA binding"/>
    <property type="evidence" value="ECO:0007669"/>
    <property type="project" value="InterPro"/>
</dbReference>
<dbReference type="PROSITE" id="PS00519">
    <property type="entry name" value="HTH_ASNC_1"/>
    <property type="match status" value="1"/>
</dbReference>
<evidence type="ECO:0000256" key="3">
    <source>
        <dbReference type="ARBA" id="ARBA00023159"/>
    </source>
</evidence>
<sequence>MRSGVTSGETREGKLMDRFDRHILNILQKEGRITNLDLADRVGLSPTATGERVKRMTREGLITGFSAKIDPAKVSRGLLVFVEVALERTTADIFDSFESAVCRAPEVMECHMIAGRSDYLLKARVQHMSAYRRFLSEVLLSLPGIRETHTYAVMQEVKSDNLLPI</sequence>
<organism evidence="6 7">
    <name type="scientific">Denitrobaculum tricleocarpae</name>
    <dbReference type="NCBI Taxonomy" id="2591009"/>
    <lineage>
        <taxon>Bacteria</taxon>
        <taxon>Pseudomonadati</taxon>
        <taxon>Pseudomonadota</taxon>
        <taxon>Alphaproteobacteria</taxon>
        <taxon>Rhodospirillales</taxon>
        <taxon>Rhodospirillaceae</taxon>
        <taxon>Denitrobaculum</taxon>
    </lineage>
</organism>
<evidence type="ECO:0000313" key="7">
    <source>
        <dbReference type="Proteomes" id="UP000315252"/>
    </source>
</evidence>
<name>A0A545TRW0_9PROT</name>
<keyword evidence="3" id="KW-0010">Activator</keyword>
<dbReference type="GO" id="GO:0043200">
    <property type="term" value="P:response to amino acid"/>
    <property type="evidence" value="ECO:0007669"/>
    <property type="project" value="TreeGrafter"/>
</dbReference>
<dbReference type="AlphaFoldDB" id="A0A545TRW0"/>
<evidence type="ECO:0000259" key="5">
    <source>
        <dbReference type="PROSITE" id="PS50956"/>
    </source>
</evidence>
<dbReference type="Gene3D" id="1.10.10.10">
    <property type="entry name" value="Winged helix-like DNA-binding domain superfamily/Winged helix DNA-binding domain"/>
    <property type="match status" value="1"/>
</dbReference>
<evidence type="ECO:0000256" key="2">
    <source>
        <dbReference type="ARBA" id="ARBA00023125"/>
    </source>
</evidence>
<keyword evidence="4" id="KW-0804">Transcription</keyword>
<dbReference type="EMBL" id="VHSH01000004">
    <property type="protein sequence ID" value="TQV79949.1"/>
    <property type="molecule type" value="Genomic_DNA"/>
</dbReference>
<dbReference type="PRINTS" id="PR00033">
    <property type="entry name" value="HTHASNC"/>
</dbReference>
<accession>A0A545TRW0</accession>
<dbReference type="SMART" id="SM00344">
    <property type="entry name" value="HTH_ASNC"/>
    <property type="match status" value="1"/>
</dbReference>
<dbReference type="PROSITE" id="PS50956">
    <property type="entry name" value="HTH_ASNC_2"/>
    <property type="match status" value="1"/>
</dbReference>
<dbReference type="InterPro" id="IPR036390">
    <property type="entry name" value="WH_DNA-bd_sf"/>
</dbReference>
<keyword evidence="7" id="KW-1185">Reference proteome</keyword>
<keyword evidence="1" id="KW-0805">Transcription regulation</keyword>
<dbReference type="SUPFAM" id="SSF54909">
    <property type="entry name" value="Dimeric alpha+beta barrel"/>
    <property type="match status" value="1"/>
</dbReference>
<evidence type="ECO:0000256" key="1">
    <source>
        <dbReference type="ARBA" id="ARBA00023015"/>
    </source>
</evidence>
<dbReference type="PANTHER" id="PTHR30154:SF0">
    <property type="entry name" value="LEUCINE-RESPONSIVE REGULATORY PROTEIN"/>
    <property type="match status" value="1"/>
</dbReference>
<keyword evidence="2" id="KW-0238">DNA-binding</keyword>
<evidence type="ECO:0000256" key="4">
    <source>
        <dbReference type="ARBA" id="ARBA00023163"/>
    </source>
</evidence>
<dbReference type="OrthoDB" id="9813313at2"/>
<protein>
    <submittedName>
        <fullName evidence="6">Winged helix-turn-helix transcriptional regulator</fullName>
    </submittedName>
</protein>
<dbReference type="InterPro" id="IPR019887">
    <property type="entry name" value="Tscrpt_reg_AsnC/Lrp_C"/>
</dbReference>
<dbReference type="GO" id="GO:0006355">
    <property type="term" value="P:regulation of DNA-templated transcription"/>
    <property type="evidence" value="ECO:0007669"/>
    <property type="project" value="UniProtKB-ARBA"/>
</dbReference>
<dbReference type="InterPro" id="IPR019885">
    <property type="entry name" value="Tscrpt_reg_HTH_AsnC-type_CS"/>
</dbReference>
<dbReference type="InterPro" id="IPR011008">
    <property type="entry name" value="Dimeric_a/b-barrel"/>
</dbReference>